<evidence type="ECO:0008006" key="4">
    <source>
        <dbReference type="Google" id="ProtNLM"/>
    </source>
</evidence>
<reference evidence="2" key="1">
    <citation type="submission" date="2022-01" db="EMBL/GenBank/DDBJ databases">
        <authorList>
            <person name="King R."/>
        </authorList>
    </citation>
    <scope>NUCLEOTIDE SEQUENCE</scope>
</reference>
<name>A0A9N9WND4_9DIPT</name>
<dbReference type="Gene3D" id="3.40.50.720">
    <property type="entry name" value="NAD(P)-binding Rossmann-like Domain"/>
    <property type="match status" value="1"/>
</dbReference>
<dbReference type="EMBL" id="OU895877">
    <property type="protein sequence ID" value="CAG9800008.1"/>
    <property type="molecule type" value="Genomic_DNA"/>
</dbReference>
<dbReference type="SUPFAM" id="SSF51735">
    <property type="entry name" value="NAD(P)-binding Rossmann-fold domains"/>
    <property type="match status" value="1"/>
</dbReference>
<reference evidence="2" key="2">
    <citation type="submission" date="2022-10" db="EMBL/GenBank/DDBJ databases">
        <authorList>
            <consortium name="ENA_rothamsted_submissions"/>
            <consortium name="culmorum"/>
            <person name="King R."/>
        </authorList>
    </citation>
    <scope>NUCLEOTIDE SEQUENCE</scope>
</reference>
<dbReference type="PRINTS" id="PR00081">
    <property type="entry name" value="GDHRDH"/>
</dbReference>
<evidence type="ECO:0000256" key="1">
    <source>
        <dbReference type="ARBA" id="ARBA00023002"/>
    </source>
</evidence>
<keyword evidence="3" id="KW-1185">Reference proteome</keyword>
<sequence length="313" mass="35371">MSKLIKIIKNIKSKPIFKKDVLITGKVALITGGNSGIGKETAIDLAKRGGKIYIACRDVIRSKDDLDEIKERSKSVNVKLIQLDLASIRSIRHCSKEFHERERQLNILVNNAGIMACPKSYTENGFEMQMGVNHLGHFLLTNLLLDLLKASAPSRIVVVSSSAHKFSDMNRDDFMSDKSYNKLKVYGQSKLANNLFALELARRLEGSNVTVNSCHPGLVHSKLGRHMNAWYKPLYRLIFKPFYKTAYEGAQTQIRLAVDPELKAVTGKYFVDCEEAVPSSAAQSYETAAWLWTKSTQMIYEKFKDFDKLDKRS</sequence>
<dbReference type="GO" id="GO:0016491">
    <property type="term" value="F:oxidoreductase activity"/>
    <property type="evidence" value="ECO:0007669"/>
    <property type="project" value="UniProtKB-KW"/>
</dbReference>
<dbReference type="OrthoDB" id="191139at2759"/>
<dbReference type="InterPro" id="IPR036291">
    <property type="entry name" value="NAD(P)-bd_dom_sf"/>
</dbReference>
<dbReference type="Pfam" id="PF00106">
    <property type="entry name" value="adh_short"/>
    <property type="match status" value="1"/>
</dbReference>
<dbReference type="Proteomes" id="UP001153620">
    <property type="component" value="Chromosome 1"/>
</dbReference>
<evidence type="ECO:0000313" key="3">
    <source>
        <dbReference type="Proteomes" id="UP001153620"/>
    </source>
</evidence>
<gene>
    <name evidence="2" type="ORF">CHIRRI_LOCUS2961</name>
</gene>
<evidence type="ECO:0000313" key="2">
    <source>
        <dbReference type="EMBL" id="CAG9800008.1"/>
    </source>
</evidence>
<dbReference type="InterPro" id="IPR002347">
    <property type="entry name" value="SDR_fam"/>
</dbReference>
<dbReference type="PANTHER" id="PTHR43157:SF31">
    <property type="entry name" value="PHOSPHATIDYLINOSITOL-GLYCAN BIOSYNTHESIS CLASS F PROTEIN"/>
    <property type="match status" value="1"/>
</dbReference>
<accession>A0A9N9WND4</accession>
<protein>
    <recommendedName>
        <fullName evidence="4">Short-chain dehydrogenase</fullName>
    </recommendedName>
</protein>
<dbReference type="PANTHER" id="PTHR43157">
    <property type="entry name" value="PHOSPHATIDYLINOSITOL-GLYCAN BIOSYNTHESIS CLASS F PROTEIN-RELATED"/>
    <property type="match status" value="1"/>
</dbReference>
<proteinExistence type="predicted"/>
<keyword evidence="1" id="KW-0560">Oxidoreductase</keyword>
<dbReference type="AlphaFoldDB" id="A0A9N9WND4"/>
<organism evidence="2 3">
    <name type="scientific">Chironomus riparius</name>
    <dbReference type="NCBI Taxonomy" id="315576"/>
    <lineage>
        <taxon>Eukaryota</taxon>
        <taxon>Metazoa</taxon>
        <taxon>Ecdysozoa</taxon>
        <taxon>Arthropoda</taxon>
        <taxon>Hexapoda</taxon>
        <taxon>Insecta</taxon>
        <taxon>Pterygota</taxon>
        <taxon>Neoptera</taxon>
        <taxon>Endopterygota</taxon>
        <taxon>Diptera</taxon>
        <taxon>Nematocera</taxon>
        <taxon>Chironomoidea</taxon>
        <taxon>Chironomidae</taxon>
        <taxon>Chironominae</taxon>
        <taxon>Chironomus</taxon>
    </lineage>
</organism>